<dbReference type="RefSeq" id="WP_167806067.1">
    <property type="nucleotide sequence ID" value="NZ_JAAVMB010000001.1"/>
</dbReference>
<gene>
    <name evidence="1" type="ORF">HED35_01320</name>
</gene>
<dbReference type="Proteomes" id="UP000521358">
    <property type="component" value="Unassembled WGS sequence"/>
</dbReference>
<sequence length="74" mass="8239">MESKKDFNNLIANQGDLSNAIKALKILVNERFTMLDSVTIQDLAAINGLASCIEIASNQQFDNLIDYYEQEVTA</sequence>
<organism evidence="1 2">
    <name type="scientific">Vagococcus fluvialis</name>
    <dbReference type="NCBI Taxonomy" id="2738"/>
    <lineage>
        <taxon>Bacteria</taxon>
        <taxon>Bacillati</taxon>
        <taxon>Bacillota</taxon>
        <taxon>Bacilli</taxon>
        <taxon>Lactobacillales</taxon>
        <taxon>Enterococcaceae</taxon>
        <taxon>Vagococcus</taxon>
    </lineage>
</organism>
<protein>
    <submittedName>
        <fullName evidence="1">Uncharacterized protein</fullName>
    </submittedName>
</protein>
<dbReference type="EMBL" id="JAAVMB010000001">
    <property type="protein sequence ID" value="NKC66718.1"/>
    <property type="molecule type" value="Genomic_DNA"/>
</dbReference>
<evidence type="ECO:0000313" key="2">
    <source>
        <dbReference type="Proteomes" id="UP000521358"/>
    </source>
</evidence>
<accession>A0A7X6D6Q1</accession>
<comment type="caution">
    <text evidence="1">The sequence shown here is derived from an EMBL/GenBank/DDBJ whole genome shotgun (WGS) entry which is preliminary data.</text>
</comment>
<evidence type="ECO:0000313" key="1">
    <source>
        <dbReference type="EMBL" id="NKC66718.1"/>
    </source>
</evidence>
<reference evidence="1 2" key="1">
    <citation type="submission" date="2020-03" db="EMBL/GenBank/DDBJ databases">
        <title>Bacterial samples isolated from urine from healthy bovine heifers (Gyr breed).</title>
        <authorList>
            <person name="Giannattasio-Ferraz S."/>
            <person name="Maskeri L."/>
            <person name="Penido A."/>
            <person name="Barbosa-Stancioli E.F."/>
            <person name="Putonti C."/>
        </authorList>
    </citation>
    <scope>NUCLEOTIDE SEQUENCE [LARGE SCALE GENOMIC DNA]</scope>
    <source>
        <strain evidence="1 2">UFMG-H7</strain>
    </source>
</reference>
<name>A0A7X6D6Q1_9ENTE</name>
<dbReference type="AlphaFoldDB" id="A0A7X6D6Q1"/>
<proteinExistence type="predicted"/>